<dbReference type="AlphaFoldDB" id="A0A8B8FH25"/>
<dbReference type="InterPro" id="IPR004875">
    <property type="entry name" value="DDE_SF_endonuclease_dom"/>
</dbReference>
<gene>
    <name evidence="4" type="primary">LOC112683149</name>
</gene>
<protein>
    <submittedName>
        <fullName evidence="4">Uncharacterized protein LOC112683149</fullName>
    </submittedName>
</protein>
<organism evidence="3 4">
    <name type="scientific">Sipha flava</name>
    <name type="common">yellow sugarcane aphid</name>
    <dbReference type="NCBI Taxonomy" id="143950"/>
    <lineage>
        <taxon>Eukaryota</taxon>
        <taxon>Metazoa</taxon>
        <taxon>Ecdysozoa</taxon>
        <taxon>Arthropoda</taxon>
        <taxon>Hexapoda</taxon>
        <taxon>Insecta</taxon>
        <taxon>Pterygota</taxon>
        <taxon>Neoptera</taxon>
        <taxon>Paraneoptera</taxon>
        <taxon>Hemiptera</taxon>
        <taxon>Sternorrhyncha</taxon>
        <taxon>Aphidomorpha</taxon>
        <taxon>Aphidoidea</taxon>
        <taxon>Aphididae</taxon>
        <taxon>Sipha</taxon>
    </lineage>
</organism>
<dbReference type="GeneID" id="112683149"/>
<dbReference type="RefSeq" id="XP_025409837.1">
    <property type="nucleotide sequence ID" value="XM_025554052.1"/>
</dbReference>
<evidence type="ECO:0000313" key="3">
    <source>
        <dbReference type="Proteomes" id="UP000694846"/>
    </source>
</evidence>
<dbReference type="Proteomes" id="UP000694846">
    <property type="component" value="Unplaced"/>
</dbReference>
<keyword evidence="3" id="KW-1185">Reference proteome</keyword>
<name>A0A8B8FH25_9HEMI</name>
<dbReference type="PANTHER" id="PTHR19303:SF71">
    <property type="entry name" value="ZINC FINGER PHD-TYPE DOMAIN-CONTAINING PROTEIN"/>
    <property type="match status" value="1"/>
</dbReference>
<dbReference type="InterPro" id="IPR036397">
    <property type="entry name" value="RNaseH_sf"/>
</dbReference>
<dbReference type="InterPro" id="IPR006600">
    <property type="entry name" value="HTH_CenpB_DNA-bd_dom"/>
</dbReference>
<dbReference type="Gene3D" id="3.30.420.10">
    <property type="entry name" value="Ribonuclease H-like superfamily/Ribonuclease H"/>
    <property type="match status" value="1"/>
</dbReference>
<sequence length="366" mass="41696">MVRNFKKKTENGETPPDVMLRAVRNVNINKVSNRKTALEFKINYRTLARYCKKIPEKEQLDNKIVTPTINVGYIKNRMVFNETIESQLESYILRASDIYFGLSPKEIRTLAYQLAIENSLNIPQSWTKNKLAGSDWFTAFLKRHPTLSIRTSEPTSLARVSSFNCTNVNSFFDNLSTVMSRHFFQAHEIWNMDETGVTTVQSPNRVVARRGYKQVGSIVSAERGTLVTMACAISAIGNNIPPFFVFPRVHYKDHFVANGPPGSNGSANPFGWMQEKDFILFLKHFQNHVKSTTERPVLLLLDNHGSHLSIEGLNFTKNNGIIMLSFPPHCSHKLQPLDRTVFGPFKKYLNSAGDSWIITRQNNDHL</sequence>
<evidence type="ECO:0000256" key="1">
    <source>
        <dbReference type="ARBA" id="ARBA00023125"/>
    </source>
</evidence>
<dbReference type="PROSITE" id="PS51253">
    <property type="entry name" value="HTH_CENPB"/>
    <property type="match status" value="1"/>
</dbReference>
<dbReference type="PANTHER" id="PTHR19303">
    <property type="entry name" value="TRANSPOSON"/>
    <property type="match status" value="1"/>
</dbReference>
<accession>A0A8B8FH25</accession>
<feature type="domain" description="HTH CENPB-type" evidence="2">
    <location>
        <begin position="72"/>
        <end position="150"/>
    </location>
</feature>
<evidence type="ECO:0000313" key="4">
    <source>
        <dbReference type="RefSeq" id="XP_025409837.1"/>
    </source>
</evidence>
<dbReference type="Pfam" id="PF03184">
    <property type="entry name" value="DDE_1"/>
    <property type="match status" value="1"/>
</dbReference>
<dbReference type="GO" id="GO:0003677">
    <property type="term" value="F:DNA binding"/>
    <property type="evidence" value="ECO:0007669"/>
    <property type="project" value="UniProtKB-KW"/>
</dbReference>
<dbReference type="OrthoDB" id="6606575at2759"/>
<dbReference type="GO" id="GO:0005634">
    <property type="term" value="C:nucleus"/>
    <property type="evidence" value="ECO:0007669"/>
    <property type="project" value="TreeGrafter"/>
</dbReference>
<reference evidence="4" key="1">
    <citation type="submission" date="2025-08" db="UniProtKB">
        <authorList>
            <consortium name="RefSeq"/>
        </authorList>
    </citation>
    <scope>IDENTIFICATION</scope>
    <source>
        <tissue evidence="4">Whole body</tissue>
    </source>
</reference>
<keyword evidence="1" id="KW-0238">DNA-binding</keyword>
<evidence type="ECO:0000259" key="2">
    <source>
        <dbReference type="PROSITE" id="PS51253"/>
    </source>
</evidence>
<dbReference type="InterPro" id="IPR050863">
    <property type="entry name" value="CenT-Element_Derived"/>
</dbReference>
<proteinExistence type="predicted"/>